<keyword evidence="2" id="KW-1185">Reference proteome</keyword>
<dbReference type="AlphaFoldDB" id="A0A1Q8YJZ9"/>
<proteinExistence type="predicted"/>
<evidence type="ECO:0000313" key="2">
    <source>
        <dbReference type="Proteomes" id="UP000185911"/>
    </source>
</evidence>
<comment type="caution">
    <text evidence="1">The sequence shown here is derived from an EMBL/GenBank/DDBJ whole genome shotgun (WGS) entry which is preliminary data.</text>
</comment>
<reference evidence="1 2" key="1">
    <citation type="submission" date="2017-01" db="EMBL/GenBank/DDBJ databases">
        <title>Genome sequence of Rhodoferax antarcticus ANT.BR, a psychrophilic purple nonsulfur bacterium from an Antarctic microbial mat.</title>
        <authorList>
            <person name="Baker J."/>
            <person name="Riester C."/>
            <person name="Skinner B."/>
            <person name="Newell A."/>
            <person name="Swingley W."/>
            <person name="Madigan M."/>
            <person name="Jung D."/>
            <person name="Asao M."/>
            <person name="Chen M."/>
            <person name="Loughlin P."/>
            <person name="Pan H."/>
            <person name="Lin S."/>
            <person name="Li N."/>
            <person name="Shaw J."/>
            <person name="Prado M."/>
            <person name="Sherman C."/>
            <person name="Li X."/>
            <person name="Tang J."/>
            <person name="Blankenship R."/>
            <person name="Zhao T."/>
            <person name="Touchman J."/>
            <person name="Sattley M."/>
        </authorList>
    </citation>
    <scope>NUCLEOTIDE SEQUENCE [LARGE SCALE GENOMIC DNA]</scope>
    <source>
        <strain evidence="1 2">ANT.BR</strain>
    </source>
</reference>
<dbReference type="RefSeq" id="WP_241838948.1">
    <property type="nucleotide sequence ID" value="NZ_MSYM01000002.1"/>
</dbReference>
<dbReference type="Proteomes" id="UP000185911">
    <property type="component" value="Unassembled WGS sequence"/>
</dbReference>
<evidence type="ECO:0000313" key="1">
    <source>
        <dbReference type="EMBL" id="OLP08391.1"/>
    </source>
</evidence>
<dbReference type="EMBL" id="MSYM01000002">
    <property type="protein sequence ID" value="OLP08391.1"/>
    <property type="molecule type" value="Genomic_DNA"/>
</dbReference>
<gene>
    <name evidence="1" type="ORF">BLL52_0316</name>
</gene>
<dbReference type="InterPro" id="IPR011006">
    <property type="entry name" value="CheY-like_superfamily"/>
</dbReference>
<dbReference type="SUPFAM" id="SSF52172">
    <property type="entry name" value="CheY-like"/>
    <property type="match status" value="1"/>
</dbReference>
<protein>
    <submittedName>
        <fullName evidence="1">Uncharacterized protein</fullName>
    </submittedName>
</protein>
<organism evidence="1 2">
    <name type="scientific">Rhodoferax antarcticus ANT.BR</name>
    <dbReference type="NCBI Taxonomy" id="1111071"/>
    <lineage>
        <taxon>Bacteria</taxon>
        <taxon>Pseudomonadati</taxon>
        <taxon>Pseudomonadota</taxon>
        <taxon>Betaproteobacteria</taxon>
        <taxon>Burkholderiales</taxon>
        <taxon>Comamonadaceae</taxon>
        <taxon>Rhodoferax</taxon>
    </lineage>
</organism>
<accession>A0A1Q8YJZ9</accession>
<sequence>MRLLLLEDDRRIGSSLRAVLQAQGHAVDWVRDLASARAVLRLRLRLRTL</sequence>
<name>A0A1Q8YJZ9_9BURK</name>